<dbReference type="EMBL" id="JANRMS010000099">
    <property type="protein sequence ID" value="KAJ3546838.1"/>
    <property type="molecule type" value="Genomic_DNA"/>
</dbReference>
<sequence>MKVAQEPGRAVLDNISHNTLHATLSTCATVSEDETLEEKSLSSKLGSAAYTILLLSAYSTSMSGLWLAAALVQPRWGHLISSTHGISPSTAAMLSALLSPNPPRAGRETNGITLGEMTMRSWIIQPGSVFTHWHIVPLTGRTYLGILSLAALVATTFYTTASEALVSPKLKFGGWENLQLNATVDTKYGNFLYAATKCPQLFGPAPERESRPELEEWAVTKAKRSFILELNYKGTRDLFTFISQWHQLSDDDNNLGANSLKRPAGNTLLDDNITIASTQVETKHQNVTAHYNQWGRIVDNFTLSIPHPSVWDALLLPRKKGEGGGLTARAGVVSPSLNVLCVNMAKEELEPLIYETWPHSKHDGFLNWTQNEMDADWVFRNRTAVDEIFGWKFNLDQGQPVFYSYPEHNNFAVAPLESSKASFLTKAANFDNYTLCEARSWLSTDCSTHIDISSGQQPFMYAHCEDTNDEDRYEASLDQHPIKPQDSKRWVELAVLWCLSVGIQPMSFLDTSLQNATSNSGMILAELVLRTPSLPSSRPTLAEAFSASMLSTLVSSARGAQVRHTWDHGKPDMPLGIDWELDVEEYLYRFNKTETFDVSIASQEYTSGHTSKWQGIFFIVLVVIFAINLICLGYLIFQCGIVTDFTEPQNHFSLAISSPSSKKMSGSCSDGPQKEHLSIPWRISRASAGSDHIFEDVDRDMEQIRAGKTMSCKRCQFRKLRCSRTEPCDKCLQAQQTCEYRQDDRKRRPASRPYVTSLENRIASLEGLLMRIKQASPDEREQLLENVSFDQWLDVSSGGHHVVSKTSTVESPATCQGRVDQPSGLQAGPQGFLIYHGPTSIYRIRTGGTPLSSFDNTSSEGQFDHVAQHFGIDLGNELVMVALRQFFRWQYPHFMFIYREAFLRDHFGQRDKSKYWSLPLLLSVCALGAVMSPDQTQAQMSEQFYAAAESIIIVSGLTHPSITAVQVFLCLAFYQIGKGDLSKGWELSGIAFRMAQDLGFQKDPKHWISSDVSLATAEDIEIRRRIYWGCYTSDKIISLILGRPVQLYDAAGEVEHTESLPDFPNMATWLPAGVNISRMIEPGSSNRSEGLITTFSQHVFLCKLIEKMLCTLLSRSSTANDLRRLSPSDDLELEFCRWQESLPDCIKWNRWEPPTTSLLPSVAALYILFNSSRISLHLDRISSGISDSPIQTESVSRAVCTSAAQDVVCLVRHYRTQHGLEHAPIIFIYGIVQAHRAMRLLGITPQEATYLVQSLDECCVAWGLAVQARAHLYELC</sequence>
<reference evidence="1" key="1">
    <citation type="submission" date="2022-08" db="EMBL/GenBank/DDBJ databases">
        <title>Genome Sequence of Fusarium decemcellulare.</title>
        <authorList>
            <person name="Buettner E."/>
        </authorList>
    </citation>
    <scope>NUCLEOTIDE SEQUENCE</scope>
    <source>
        <strain evidence="1">Babe19</strain>
    </source>
</reference>
<keyword evidence="2" id="KW-1185">Reference proteome</keyword>
<dbReference type="Proteomes" id="UP001148629">
    <property type="component" value="Unassembled WGS sequence"/>
</dbReference>
<accession>A0ACC1SUV8</accession>
<organism evidence="1 2">
    <name type="scientific">Fusarium decemcellulare</name>
    <dbReference type="NCBI Taxonomy" id="57161"/>
    <lineage>
        <taxon>Eukaryota</taxon>
        <taxon>Fungi</taxon>
        <taxon>Dikarya</taxon>
        <taxon>Ascomycota</taxon>
        <taxon>Pezizomycotina</taxon>
        <taxon>Sordariomycetes</taxon>
        <taxon>Hypocreomycetidae</taxon>
        <taxon>Hypocreales</taxon>
        <taxon>Nectriaceae</taxon>
        <taxon>Fusarium</taxon>
        <taxon>Fusarium decemcellulare species complex</taxon>
    </lineage>
</organism>
<evidence type="ECO:0000313" key="1">
    <source>
        <dbReference type="EMBL" id="KAJ3546838.1"/>
    </source>
</evidence>
<comment type="caution">
    <text evidence="1">The sequence shown here is derived from an EMBL/GenBank/DDBJ whole genome shotgun (WGS) entry which is preliminary data.</text>
</comment>
<protein>
    <submittedName>
        <fullName evidence="1">Uncharacterized protein</fullName>
    </submittedName>
</protein>
<gene>
    <name evidence="1" type="ORF">NM208_g1814</name>
</gene>
<name>A0ACC1SUV8_9HYPO</name>
<proteinExistence type="predicted"/>
<evidence type="ECO:0000313" key="2">
    <source>
        <dbReference type="Proteomes" id="UP001148629"/>
    </source>
</evidence>